<geneLocation type="plasmid" evidence="2 3">
    <name>pSCL4</name>
</geneLocation>
<organism evidence="2 3">
    <name type="scientific">Streptomyces clavuligerus</name>
    <dbReference type="NCBI Taxonomy" id="1901"/>
    <lineage>
        <taxon>Bacteria</taxon>
        <taxon>Bacillati</taxon>
        <taxon>Actinomycetota</taxon>
        <taxon>Actinomycetes</taxon>
        <taxon>Kitasatosporales</taxon>
        <taxon>Streptomycetaceae</taxon>
        <taxon>Streptomyces</taxon>
    </lineage>
</organism>
<feature type="region of interest" description="Disordered" evidence="1">
    <location>
        <begin position="1"/>
        <end position="60"/>
    </location>
</feature>
<feature type="compositionally biased region" description="Basic and acidic residues" evidence="1">
    <location>
        <begin position="1"/>
        <end position="10"/>
    </location>
</feature>
<sequence length="60" mass="6208">MVTVHRDGPCEKPVGSGSGREEGCPVARGEAAKDGAVTGKKQDDLSGMLIEDPPEEGEKV</sequence>
<gene>
    <name evidence="2" type="ORF">SCLAV_p1565</name>
</gene>
<protein>
    <submittedName>
        <fullName evidence="2">Uncharacterized protein</fullName>
    </submittedName>
</protein>
<evidence type="ECO:0000256" key="1">
    <source>
        <dbReference type="SAM" id="MobiDB-lite"/>
    </source>
</evidence>
<dbReference type="AlphaFoldDB" id="D5SMA3"/>
<keyword evidence="3" id="KW-1185">Reference proteome</keyword>
<evidence type="ECO:0000313" key="2">
    <source>
        <dbReference type="EMBL" id="EFG05046.2"/>
    </source>
</evidence>
<accession>D5SMA3</accession>
<proteinExistence type="predicted"/>
<keyword evidence="2" id="KW-0614">Plasmid</keyword>
<evidence type="ECO:0000313" key="3">
    <source>
        <dbReference type="Proteomes" id="UP000002357"/>
    </source>
</evidence>
<name>D5SMA3_STRCL</name>
<reference evidence="2 3" key="1">
    <citation type="journal article" date="2010" name="Genome Biol. Evol.">
        <title>The sequence of a 1.8-mb bacterial linear plasmid reveals a rich evolutionary reservoir of secondary metabolic pathways.</title>
        <authorList>
            <person name="Medema M.H."/>
            <person name="Trefzer A."/>
            <person name="Kovalchuk A."/>
            <person name="van den Berg M."/>
            <person name="Mueller U."/>
            <person name="Heijne W."/>
            <person name="Wu L."/>
            <person name="Alam M.T."/>
            <person name="Ronning C.M."/>
            <person name="Nierman W.C."/>
            <person name="Bovenberg R.A.L."/>
            <person name="Breitling R."/>
            <person name="Takano E."/>
        </authorList>
    </citation>
    <scope>NUCLEOTIDE SEQUENCE [LARGE SCALE GENOMIC DNA]</scope>
    <source>
        <strain evidence="3">ATCC 27064 / DSM 738 / JCM 4710 / NBRC 13307 / NCIMB 12785 / NRRL 3585 / VKM Ac-602</strain>
        <plasmid evidence="2">pSCL4</plasmid>
    </source>
</reference>
<dbReference type="Proteomes" id="UP000002357">
    <property type="component" value="Plasmid pSCL4"/>
</dbReference>
<dbReference type="EMBL" id="CM000914">
    <property type="protein sequence ID" value="EFG05046.2"/>
    <property type="molecule type" value="Genomic_DNA"/>
</dbReference>